<dbReference type="PANTHER" id="PTHR34227">
    <property type="entry name" value="CHAPERONE PROTEIN YCDY"/>
    <property type="match status" value="1"/>
</dbReference>
<dbReference type="Gene3D" id="1.20.1280.20">
    <property type="entry name" value="HscB, C-terminal domain"/>
    <property type="match status" value="1"/>
</dbReference>
<dbReference type="AlphaFoldDB" id="A0A7Y3ZXZ7"/>
<name>A0A7Y3ZXZ7_9VIBR</name>
<dbReference type="GO" id="GO:0051259">
    <property type="term" value="P:protein complex oligomerization"/>
    <property type="evidence" value="ECO:0007669"/>
    <property type="project" value="InterPro"/>
</dbReference>
<reference evidence="4 5" key="1">
    <citation type="submission" date="2019-09" db="EMBL/GenBank/DDBJ databases">
        <title>Draft genome sequencing and comparative genomics of hatchery-associated Vibrios.</title>
        <authorList>
            <person name="Kehlet-Delgado H."/>
            <person name="Mueller R.S."/>
        </authorList>
    </citation>
    <scope>NUCLEOTIDE SEQUENCE [LARGE SCALE GENOMIC DNA]</scope>
    <source>
        <strain evidence="4 5">99-46-Y</strain>
    </source>
</reference>
<dbReference type="EMBL" id="VTXC01000014">
    <property type="protein sequence ID" value="NOH71110.1"/>
    <property type="molecule type" value="Genomic_DNA"/>
</dbReference>
<dbReference type="SUPFAM" id="SSF89155">
    <property type="entry name" value="TorD-like"/>
    <property type="match status" value="1"/>
</dbReference>
<comment type="similarity">
    <text evidence="3">Belongs to the TorD/DmsD family. TorD subfamily.</text>
</comment>
<evidence type="ECO:0000256" key="1">
    <source>
        <dbReference type="ARBA" id="ARBA00022490"/>
    </source>
</evidence>
<dbReference type="HAMAP" id="MF_01150">
    <property type="entry name" value="TorD"/>
    <property type="match status" value="1"/>
</dbReference>
<comment type="caution">
    <text evidence="4">The sequence shown here is derived from an EMBL/GenBank/DDBJ whole genome shotgun (WGS) entry which is preliminary data.</text>
</comment>
<gene>
    <name evidence="3 4" type="primary">torD</name>
    <name evidence="4" type="ORF">F0225_07110</name>
</gene>
<evidence type="ECO:0000313" key="5">
    <source>
        <dbReference type="Proteomes" id="UP000565719"/>
    </source>
</evidence>
<evidence type="ECO:0000313" key="4">
    <source>
        <dbReference type="EMBL" id="NOH71110.1"/>
    </source>
</evidence>
<dbReference type="Gene3D" id="1.20.120.1820">
    <property type="match status" value="1"/>
</dbReference>
<evidence type="ECO:0000256" key="2">
    <source>
        <dbReference type="ARBA" id="ARBA00023186"/>
    </source>
</evidence>
<dbReference type="PANTHER" id="PTHR34227:SF11">
    <property type="entry name" value="CHAPERONE PROTEIN TORD"/>
    <property type="match status" value="1"/>
</dbReference>
<accession>A0A7Y3ZXZ7</accession>
<sequence>MQEIKTFNEQRAEVYWWLSSLLAQELSQEKLEQYHSTQIRSFLAGLGETPHLQPRIQRFVDALNRLLDRNDAQLELAADFCNLFLKSDKDSALPYASIYIGQSGLLNDKPAKDMENLMVKHGITVSKNINEPADHIAIELDFLGHLIICSNQLGKQQDMEASLLEQGQFIQQHLLTWVPLFNNKCQILDTFGFYASISALLLAFIELDHSYLIGD</sequence>
<dbReference type="Proteomes" id="UP000565719">
    <property type="component" value="Unassembled WGS sequence"/>
</dbReference>
<comment type="subcellular location">
    <subcellularLocation>
        <location evidence="3">Cytoplasm</location>
    </subcellularLocation>
</comment>
<protein>
    <recommendedName>
        <fullName evidence="3">Chaperone protein TorD</fullName>
    </recommendedName>
</protein>
<dbReference type="GO" id="GO:0006457">
    <property type="term" value="P:protein folding"/>
    <property type="evidence" value="ECO:0007669"/>
    <property type="project" value="UniProtKB-UniRule"/>
</dbReference>
<dbReference type="InterPro" id="IPR023069">
    <property type="entry name" value="Chaperone_TorD"/>
</dbReference>
<dbReference type="InterPro" id="IPR020945">
    <property type="entry name" value="DMSO/NO3_reduct_chaperone"/>
</dbReference>
<dbReference type="GO" id="GO:0005737">
    <property type="term" value="C:cytoplasm"/>
    <property type="evidence" value="ECO:0007669"/>
    <property type="project" value="UniProtKB-SubCell"/>
</dbReference>
<keyword evidence="2 3" id="KW-0143">Chaperone</keyword>
<evidence type="ECO:0000256" key="3">
    <source>
        <dbReference type="HAMAP-Rule" id="MF_01150"/>
    </source>
</evidence>
<dbReference type="InterPro" id="IPR036411">
    <property type="entry name" value="TorD-like_sf"/>
</dbReference>
<dbReference type="InterPro" id="IPR036386">
    <property type="entry name" value="HscB_C_sf"/>
</dbReference>
<dbReference type="RefSeq" id="WP_171360494.1">
    <property type="nucleotide sequence ID" value="NZ_VTXC01000014.1"/>
</dbReference>
<proteinExistence type="inferred from homology"/>
<keyword evidence="1 3" id="KW-0963">Cytoplasm</keyword>
<dbReference type="Pfam" id="PF02613">
    <property type="entry name" value="Nitrate_red_del"/>
    <property type="match status" value="1"/>
</dbReference>
<comment type="function">
    <text evidence="3">Involved in the biogenesis of TorA. Acts on TorA before the insertion of the molybdenum cofactor and, as a result, probably favors a conformation of the apoenzyme that is competent for acquiring the cofactor.</text>
</comment>
<dbReference type="NCBIfam" id="NF003442">
    <property type="entry name" value="PRK04976.1"/>
    <property type="match status" value="1"/>
</dbReference>
<organism evidence="4 5">
    <name type="scientific">Vibrio pectenicida</name>
    <dbReference type="NCBI Taxonomy" id="62763"/>
    <lineage>
        <taxon>Bacteria</taxon>
        <taxon>Pseudomonadati</taxon>
        <taxon>Pseudomonadota</taxon>
        <taxon>Gammaproteobacteria</taxon>
        <taxon>Vibrionales</taxon>
        <taxon>Vibrionaceae</taxon>
        <taxon>Vibrio</taxon>
    </lineage>
</organism>
<dbReference type="InterPro" id="IPR050289">
    <property type="entry name" value="TorD/DmsD_chaperones"/>
</dbReference>